<sequence>RMKVANDLRKSNEELEQFAYIASHDLQEPLRAVSSYCQLLKEKE</sequence>
<name>A0A0F9FLC7_9ZZZZ</name>
<gene>
    <name evidence="6" type="ORF">LCGC14_1936920</name>
</gene>
<accession>A0A0F9FLC7</accession>
<evidence type="ECO:0000256" key="2">
    <source>
        <dbReference type="ARBA" id="ARBA00012438"/>
    </source>
</evidence>
<organism evidence="6">
    <name type="scientific">marine sediment metagenome</name>
    <dbReference type="NCBI Taxonomy" id="412755"/>
    <lineage>
        <taxon>unclassified sequences</taxon>
        <taxon>metagenomes</taxon>
        <taxon>ecological metagenomes</taxon>
    </lineage>
</organism>
<evidence type="ECO:0000256" key="5">
    <source>
        <dbReference type="ARBA" id="ARBA00022777"/>
    </source>
</evidence>
<feature type="non-terminal residue" evidence="6">
    <location>
        <position position="1"/>
    </location>
</feature>
<evidence type="ECO:0000256" key="3">
    <source>
        <dbReference type="ARBA" id="ARBA00022553"/>
    </source>
</evidence>
<evidence type="ECO:0000256" key="4">
    <source>
        <dbReference type="ARBA" id="ARBA00022679"/>
    </source>
</evidence>
<evidence type="ECO:0000256" key="1">
    <source>
        <dbReference type="ARBA" id="ARBA00000085"/>
    </source>
</evidence>
<evidence type="ECO:0000313" key="6">
    <source>
        <dbReference type="EMBL" id="KKL87214.1"/>
    </source>
</evidence>
<keyword evidence="5" id="KW-0418">Kinase</keyword>
<comment type="caution">
    <text evidence="6">The sequence shown here is derived from an EMBL/GenBank/DDBJ whole genome shotgun (WGS) entry which is preliminary data.</text>
</comment>
<dbReference type="PANTHER" id="PTHR43304:SF1">
    <property type="entry name" value="PAC DOMAIN-CONTAINING PROTEIN"/>
    <property type="match status" value="1"/>
</dbReference>
<comment type="catalytic activity">
    <reaction evidence="1">
        <text>ATP + protein L-histidine = ADP + protein N-phospho-L-histidine.</text>
        <dbReference type="EC" id="2.7.13.3"/>
    </reaction>
</comment>
<dbReference type="Gene3D" id="1.10.287.130">
    <property type="match status" value="1"/>
</dbReference>
<dbReference type="InterPro" id="IPR052162">
    <property type="entry name" value="Sensor_kinase/Photoreceptor"/>
</dbReference>
<dbReference type="EC" id="2.7.13.3" evidence="2"/>
<reference evidence="6" key="1">
    <citation type="journal article" date="2015" name="Nature">
        <title>Complex archaea that bridge the gap between prokaryotes and eukaryotes.</title>
        <authorList>
            <person name="Spang A."/>
            <person name="Saw J.H."/>
            <person name="Jorgensen S.L."/>
            <person name="Zaremba-Niedzwiedzka K."/>
            <person name="Martijn J."/>
            <person name="Lind A.E."/>
            <person name="van Eijk R."/>
            <person name="Schleper C."/>
            <person name="Guy L."/>
            <person name="Ettema T.J."/>
        </authorList>
    </citation>
    <scope>NUCLEOTIDE SEQUENCE</scope>
</reference>
<dbReference type="EMBL" id="LAZR01020896">
    <property type="protein sequence ID" value="KKL87214.1"/>
    <property type="molecule type" value="Genomic_DNA"/>
</dbReference>
<proteinExistence type="predicted"/>
<dbReference type="AlphaFoldDB" id="A0A0F9FLC7"/>
<keyword evidence="4" id="KW-0808">Transferase</keyword>
<dbReference type="PANTHER" id="PTHR43304">
    <property type="entry name" value="PHYTOCHROME-LIKE PROTEIN CPH1"/>
    <property type="match status" value="1"/>
</dbReference>
<dbReference type="GO" id="GO:0000155">
    <property type="term" value="F:phosphorelay sensor kinase activity"/>
    <property type="evidence" value="ECO:0007669"/>
    <property type="project" value="InterPro"/>
</dbReference>
<keyword evidence="3" id="KW-0597">Phosphoprotein</keyword>
<dbReference type="SUPFAM" id="SSF47384">
    <property type="entry name" value="Homodimeric domain of signal transducing histidine kinase"/>
    <property type="match status" value="1"/>
</dbReference>
<protein>
    <recommendedName>
        <fullName evidence="2">histidine kinase</fullName>
        <ecNumber evidence="2">2.7.13.3</ecNumber>
    </recommendedName>
</protein>
<dbReference type="InterPro" id="IPR036097">
    <property type="entry name" value="HisK_dim/P_sf"/>
</dbReference>